<dbReference type="PhylomeDB" id="A0A068VM29"/>
<evidence type="ECO:0000313" key="2">
    <source>
        <dbReference type="Proteomes" id="UP000295252"/>
    </source>
</evidence>
<feature type="non-terminal residue" evidence="1">
    <location>
        <position position="1"/>
    </location>
</feature>
<accession>A0A068VM29</accession>
<dbReference type="PANTHER" id="PTHR34127">
    <property type="entry name" value="OS04G0405600 PROTEIN"/>
    <property type="match status" value="1"/>
</dbReference>
<dbReference type="Gramene" id="CDP21751">
    <property type="protein sequence ID" value="CDP21751"/>
    <property type="gene ID" value="GSCOC_T00009996001"/>
</dbReference>
<dbReference type="InParanoid" id="A0A068VM29"/>
<organism evidence="1 2">
    <name type="scientific">Coffea canephora</name>
    <name type="common">Robusta coffee</name>
    <dbReference type="NCBI Taxonomy" id="49390"/>
    <lineage>
        <taxon>Eukaryota</taxon>
        <taxon>Viridiplantae</taxon>
        <taxon>Streptophyta</taxon>
        <taxon>Embryophyta</taxon>
        <taxon>Tracheophyta</taxon>
        <taxon>Spermatophyta</taxon>
        <taxon>Magnoliopsida</taxon>
        <taxon>eudicotyledons</taxon>
        <taxon>Gunneridae</taxon>
        <taxon>Pentapetalae</taxon>
        <taxon>asterids</taxon>
        <taxon>lamiids</taxon>
        <taxon>Gentianales</taxon>
        <taxon>Rubiaceae</taxon>
        <taxon>Ixoroideae</taxon>
        <taxon>Gardenieae complex</taxon>
        <taxon>Bertiereae - Coffeeae clade</taxon>
        <taxon>Coffeeae</taxon>
        <taxon>Coffea</taxon>
    </lineage>
</organism>
<proteinExistence type="predicted"/>
<dbReference type="Pfam" id="PF07082">
    <property type="entry name" value="DUF1350"/>
    <property type="match status" value="1"/>
</dbReference>
<reference evidence="2" key="1">
    <citation type="journal article" date="2014" name="Science">
        <title>The coffee genome provides insight into the convergent evolution of caffeine biosynthesis.</title>
        <authorList>
            <person name="Denoeud F."/>
            <person name="Carretero-Paulet L."/>
            <person name="Dereeper A."/>
            <person name="Droc G."/>
            <person name="Guyot R."/>
            <person name="Pietrella M."/>
            <person name="Zheng C."/>
            <person name="Alberti A."/>
            <person name="Anthony F."/>
            <person name="Aprea G."/>
            <person name="Aury J.M."/>
            <person name="Bento P."/>
            <person name="Bernard M."/>
            <person name="Bocs S."/>
            <person name="Campa C."/>
            <person name="Cenci A."/>
            <person name="Combes M.C."/>
            <person name="Crouzillat D."/>
            <person name="Da Silva C."/>
            <person name="Daddiego L."/>
            <person name="De Bellis F."/>
            <person name="Dussert S."/>
            <person name="Garsmeur O."/>
            <person name="Gayraud T."/>
            <person name="Guignon V."/>
            <person name="Jahn K."/>
            <person name="Jamilloux V."/>
            <person name="Joet T."/>
            <person name="Labadie K."/>
            <person name="Lan T."/>
            <person name="Leclercq J."/>
            <person name="Lepelley M."/>
            <person name="Leroy T."/>
            <person name="Li L.T."/>
            <person name="Librado P."/>
            <person name="Lopez L."/>
            <person name="Munoz A."/>
            <person name="Noel B."/>
            <person name="Pallavicini A."/>
            <person name="Perrotta G."/>
            <person name="Poncet V."/>
            <person name="Pot D."/>
            <person name="Priyono X."/>
            <person name="Rigoreau M."/>
            <person name="Rouard M."/>
            <person name="Rozas J."/>
            <person name="Tranchant-Dubreuil C."/>
            <person name="VanBuren R."/>
            <person name="Zhang Q."/>
            <person name="Andrade A.C."/>
            <person name="Argout X."/>
            <person name="Bertrand B."/>
            <person name="de Kochko A."/>
            <person name="Graziosi G."/>
            <person name="Henry R.J."/>
            <person name="Jayarama X."/>
            <person name="Ming R."/>
            <person name="Nagai C."/>
            <person name="Rounsley S."/>
            <person name="Sankoff D."/>
            <person name="Giuliano G."/>
            <person name="Albert V.A."/>
            <person name="Wincker P."/>
            <person name="Lashermes P."/>
        </authorList>
    </citation>
    <scope>NUCLEOTIDE SEQUENCE [LARGE SCALE GENOMIC DNA]</scope>
    <source>
        <strain evidence="2">cv. DH200-94</strain>
    </source>
</reference>
<name>A0A068VM29_COFCA</name>
<dbReference type="OMA" id="ERFHAGF"/>
<dbReference type="EMBL" id="HG745355">
    <property type="protein sequence ID" value="CDP21751.1"/>
    <property type="molecule type" value="Genomic_DNA"/>
</dbReference>
<sequence length="114" mass="12814">SYDLFCLISCFCCGGSYLLEQLANEGYFIISVPYNMTFDHEKVTREIYERFHAGFDLILGSELPEYGLSPDDIVDLPLYSVGHSNGALLQVLTGSYFCEKIPKVPSFFQSFISA</sequence>
<gene>
    <name evidence="1" type="ORF">GSCOC_T00009996001</name>
</gene>
<protein>
    <submittedName>
        <fullName evidence="1">DH200=94 genomic scaffold, scaffold_6271</fullName>
    </submittedName>
</protein>
<dbReference type="STRING" id="49390.A0A068VM29"/>
<evidence type="ECO:0000313" key="1">
    <source>
        <dbReference type="EMBL" id="CDP21751.1"/>
    </source>
</evidence>
<dbReference type="InterPro" id="IPR010765">
    <property type="entry name" value="DUF1350"/>
</dbReference>
<keyword evidence="2" id="KW-1185">Reference proteome</keyword>
<dbReference type="PANTHER" id="PTHR34127:SF3">
    <property type="entry name" value="INITIATION FACTOR 4F SUBUNIT (DUF1350)"/>
    <property type="match status" value="1"/>
</dbReference>
<dbReference type="Proteomes" id="UP000295252">
    <property type="component" value="Unassembled WGS sequence"/>
</dbReference>
<dbReference type="AlphaFoldDB" id="A0A068VM29"/>
<dbReference type="OrthoDB" id="3980at2759"/>